<dbReference type="AlphaFoldDB" id="A0A4Z1R6W1"/>
<accession>A0A4Z1R6W1</accession>
<dbReference type="SUPFAM" id="SSF46689">
    <property type="entry name" value="Homeodomain-like"/>
    <property type="match status" value="1"/>
</dbReference>
<dbReference type="Gene3D" id="1.10.8.60">
    <property type="match status" value="1"/>
</dbReference>
<organism evidence="5 6">
    <name type="scientific">Luteimonas yindakuii</name>
    <dbReference type="NCBI Taxonomy" id="2565782"/>
    <lineage>
        <taxon>Bacteria</taxon>
        <taxon>Pseudomonadati</taxon>
        <taxon>Pseudomonadota</taxon>
        <taxon>Gammaproteobacteria</taxon>
        <taxon>Lysobacterales</taxon>
        <taxon>Lysobacteraceae</taxon>
        <taxon>Luteimonas</taxon>
    </lineage>
</organism>
<dbReference type="PANTHER" id="PTHR32071:SF120">
    <property type="entry name" value="TRANSCRIPTIONAL REGULATOR-RELATED"/>
    <property type="match status" value="1"/>
</dbReference>
<dbReference type="GO" id="GO:0043565">
    <property type="term" value="F:sequence-specific DNA binding"/>
    <property type="evidence" value="ECO:0007669"/>
    <property type="project" value="InterPro"/>
</dbReference>
<dbReference type="EMBL" id="SPUH01000001">
    <property type="protein sequence ID" value="TKS55190.1"/>
    <property type="molecule type" value="Genomic_DNA"/>
</dbReference>
<dbReference type="GO" id="GO:0005524">
    <property type="term" value="F:ATP binding"/>
    <property type="evidence" value="ECO:0007669"/>
    <property type="project" value="UniProtKB-KW"/>
</dbReference>
<evidence type="ECO:0000256" key="2">
    <source>
        <dbReference type="ARBA" id="ARBA00022840"/>
    </source>
</evidence>
<keyword evidence="6" id="KW-1185">Reference proteome</keyword>
<sequence length="444" mass="49053">MDVSNNEVGRCCVVWFGQPGSMERSTLAAGGWQLRVVAGDAPARIGLRGGDRVIGLVDLRALTDEQVAPLARLLEAHSELPLIALDGSRAVEHHPALERILARCGERLVSPVNPAQLAQALAACERNRADNAGDIERLVGASRPMLEVRATVHRYARVDLPVLITGETGTGKELAARALHDLSARRWRPFVAVNCGALSPSLVQSELFGHERGAFTGANARRLGLFETGNGGTVFLDEVGDLPADAQTSLLRVLQEGTLERVGSNQSVLVDVRVLAATHVDLEQAVEQGRFRQDLYYRLDVLRLDMPPLRVRGDDIELLARRALDEFRELHQVRARGFDPDARRAMRAHAWPGNVRELLNRVRRAAVVTEQELIRAADLHLADPTLQPAICLDDRREHAERQAVLDALRACGYNVSECARRLRVSRVTVYRLCRKHQLQLAALR</sequence>
<keyword evidence="4" id="KW-0804">Transcription</keyword>
<evidence type="ECO:0000256" key="3">
    <source>
        <dbReference type="ARBA" id="ARBA00023015"/>
    </source>
</evidence>
<dbReference type="PROSITE" id="PS50045">
    <property type="entry name" value="SIGMA54_INTERACT_4"/>
    <property type="match status" value="1"/>
</dbReference>
<dbReference type="Pfam" id="PF00158">
    <property type="entry name" value="Sigma54_activat"/>
    <property type="match status" value="1"/>
</dbReference>
<dbReference type="OrthoDB" id="9804019at2"/>
<dbReference type="Gene3D" id="1.10.10.60">
    <property type="entry name" value="Homeodomain-like"/>
    <property type="match status" value="1"/>
</dbReference>
<evidence type="ECO:0000256" key="1">
    <source>
        <dbReference type="ARBA" id="ARBA00022741"/>
    </source>
</evidence>
<keyword evidence="2" id="KW-0067">ATP-binding</keyword>
<reference evidence="5 6" key="1">
    <citation type="submission" date="2019-01" db="EMBL/GenBank/DDBJ databases">
        <authorList>
            <person name="Zhang S."/>
        </authorList>
    </citation>
    <scope>NUCLEOTIDE SEQUENCE [LARGE SCALE GENOMIC DNA]</scope>
    <source>
        <strain evidence="5 6">1626</strain>
    </source>
</reference>
<evidence type="ECO:0000256" key="4">
    <source>
        <dbReference type="ARBA" id="ARBA00023163"/>
    </source>
</evidence>
<dbReference type="InterPro" id="IPR002078">
    <property type="entry name" value="Sigma_54_int"/>
</dbReference>
<name>A0A4Z1R6W1_9GAMM</name>
<dbReference type="Pfam" id="PF25601">
    <property type="entry name" value="AAA_lid_14"/>
    <property type="match status" value="1"/>
</dbReference>
<dbReference type="SUPFAM" id="SSF52540">
    <property type="entry name" value="P-loop containing nucleoside triphosphate hydrolases"/>
    <property type="match status" value="1"/>
</dbReference>
<dbReference type="InterPro" id="IPR002197">
    <property type="entry name" value="HTH_Fis"/>
</dbReference>
<dbReference type="CDD" id="cd00009">
    <property type="entry name" value="AAA"/>
    <property type="match status" value="1"/>
</dbReference>
<dbReference type="SMART" id="SM00382">
    <property type="entry name" value="AAA"/>
    <property type="match status" value="1"/>
</dbReference>
<dbReference type="InterPro" id="IPR003593">
    <property type="entry name" value="AAA+_ATPase"/>
</dbReference>
<gene>
    <name evidence="5" type="ORF">E4582_10745</name>
</gene>
<dbReference type="InterPro" id="IPR009057">
    <property type="entry name" value="Homeodomain-like_sf"/>
</dbReference>
<dbReference type="InterPro" id="IPR027417">
    <property type="entry name" value="P-loop_NTPase"/>
</dbReference>
<dbReference type="Pfam" id="PF02954">
    <property type="entry name" value="HTH_8"/>
    <property type="match status" value="1"/>
</dbReference>
<dbReference type="InterPro" id="IPR058031">
    <property type="entry name" value="AAA_lid_NorR"/>
</dbReference>
<dbReference type="Proteomes" id="UP000298681">
    <property type="component" value="Unassembled WGS sequence"/>
</dbReference>
<dbReference type="FunFam" id="3.40.50.300:FF:000006">
    <property type="entry name" value="DNA-binding transcriptional regulator NtrC"/>
    <property type="match status" value="1"/>
</dbReference>
<proteinExistence type="predicted"/>
<dbReference type="InterPro" id="IPR025944">
    <property type="entry name" value="Sigma_54_int_dom_CS"/>
</dbReference>
<evidence type="ECO:0000313" key="6">
    <source>
        <dbReference type="Proteomes" id="UP000298681"/>
    </source>
</evidence>
<dbReference type="GO" id="GO:0006355">
    <property type="term" value="P:regulation of DNA-templated transcription"/>
    <property type="evidence" value="ECO:0007669"/>
    <property type="project" value="InterPro"/>
</dbReference>
<dbReference type="PROSITE" id="PS00688">
    <property type="entry name" value="SIGMA54_INTERACT_3"/>
    <property type="match status" value="1"/>
</dbReference>
<comment type="caution">
    <text evidence="5">The sequence shown here is derived from an EMBL/GenBank/DDBJ whole genome shotgun (WGS) entry which is preliminary data.</text>
</comment>
<dbReference type="Gene3D" id="3.40.50.300">
    <property type="entry name" value="P-loop containing nucleotide triphosphate hydrolases"/>
    <property type="match status" value="1"/>
</dbReference>
<keyword evidence="3" id="KW-0805">Transcription regulation</keyword>
<keyword evidence="1" id="KW-0547">Nucleotide-binding</keyword>
<dbReference type="PANTHER" id="PTHR32071">
    <property type="entry name" value="TRANSCRIPTIONAL REGULATORY PROTEIN"/>
    <property type="match status" value="1"/>
</dbReference>
<evidence type="ECO:0000313" key="5">
    <source>
        <dbReference type="EMBL" id="TKS55190.1"/>
    </source>
</evidence>
<protein>
    <submittedName>
        <fullName evidence="5">Sigma-54-dependent Fis family transcriptional regulator</fullName>
    </submittedName>
</protein>